<name>A0AC35EVI7_9BILA</name>
<dbReference type="Proteomes" id="UP000887580">
    <property type="component" value="Unplaced"/>
</dbReference>
<reference evidence="2" key="1">
    <citation type="submission" date="2022-11" db="UniProtKB">
        <authorList>
            <consortium name="WormBaseParasite"/>
        </authorList>
    </citation>
    <scope>IDENTIFICATION</scope>
</reference>
<proteinExistence type="predicted"/>
<protein>
    <submittedName>
        <fullName evidence="2">Transmembrane protein family 132 middle domain-containing protein</fullName>
    </submittedName>
</protein>
<evidence type="ECO:0000313" key="2">
    <source>
        <dbReference type="WBParaSite" id="PS1159_v2.g11077.t1"/>
    </source>
</evidence>
<dbReference type="WBParaSite" id="PS1159_v2.g11077.t1">
    <property type="protein sequence ID" value="PS1159_v2.g11077.t1"/>
    <property type="gene ID" value="PS1159_v2.g11077"/>
</dbReference>
<accession>A0AC35EVI7</accession>
<evidence type="ECO:0000313" key="1">
    <source>
        <dbReference type="Proteomes" id="UP000887580"/>
    </source>
</evidence>
<sequence>MLKLKSSSQNDVLQALGSGKSVSLHWSIRYVFDEKIIDFPEAHIDTSFTVIPDQAYAIAALPRVSVMLKLKSSSQNDVLQALGSGKSVSLHWSIRYVFDEKIIDLPEAHIDTSFTIMPDQAYAIVALPRANKIINTAVISGVQAATSMHIFSVSEGGNIREVTDKSHCISAEPRLLKTSPTCTSVYVDGSEVRGLAGIQIHVQFRTLNTNAMFTVWYPKLPITVWVSDTILNAINTWDIALWKDLPTKRRHLRNAKQFVCERRYQQTEIKVLAAFHIVDEETGERTFLTGDRDLMFDVTQLAFNRIQSVDPSILTIKKINGRLIGVAKKPGLTRLVIKTIAPAIDYGSVAITVTDDKVSPTQLYVRPISNVHLNLVPQKDVPYQYELITSVQSYFTHPYQHG</sequence>
<organism evidence="1 2">
    <name type="scientific">Panagrolaimus sp. PS1159</name>
    <dbReference type="NCBI Taxonomy" id="55785"/>
    <lineage>
        <taxon>Eukaryota</taxon>
        <taxon>Metazoa</taxon>
        <taxon>Ecdysozoa</taxon>
        <taxon>Nematoda</taxon>
        <taxon>Chromadorea</taxon>
        <taxon>Rhabditida</taxon>
        <taxon>Tylenchina</taxon>
        <taxon>Panagrolaimomorpha</taxon>
        <taxon>Panagrolaimoidea</taxon>
        <taxon>Panagrolaimidae</taxon>
        <taxon>Panagrolaimus</taxon>
    </lineage>
</organism>